<evidence type="ECO:0000313" key="2">
    <source>
        <dbReference type="Proteomes" id="UP000184085"/>
    </source>
</evidence>
<dbReference type="Pfam" id="PF00300">
    <property type="entry name" value="His_Phos_1"/>
    <property type="match status" value="1"/>
</dbReference>
<evidence type="ECO:0000313" key="1">
    <source>
        <dbReference type="EMBL" id="SCM68945.1"/>
    </source>
</evidence>
<dbReference type="PANTHER" id="PTHR47623">
    <property type="entry name" value="OS09G0287300 PROTEIN"/>
    <property type="match status" value="1"/>
</dbReference>
<dbReference type="SMART" id="SM00855">
    <property type="entry name" value="PGAM"/>
    <property type="match status" value="1"/>
</dbReference>
<dbReference type="RefSeq" id="WP_072708005.1">
    <property type="nucleotide sequence ID" value="NZ_FMJB01000061.1"/>
</dbReference>
<dbReference type="AlphaFoldDB" id="A0A1M4N4S6"/>
<dbReference type="EMBL" id="FMJB01000061">
    <property type="protein sequence ID" value="SCM68945.1"/>
    <property type="molecule type" value="Genomic_DNA"/>
</dbReference>
<dbReference type="InterPro" id="IPR029033">
    <property type="entry name" value="His_PPase_superfam"/>
</dbReference>
<dbReference type="CDD" id="cd07040">
    <property type="entry name" value="HP"/>
    <property type="match status" value="1"/>
</dbReference>
<proteinExistence type="predicted"/>
<dbReference type="Gene3D" id="3.40.50.1240">
    <property type="entry name" value="Phosphoglycerate mutase-like"/>
    <property type="match status" value="1"/>
</dbReference>
<evidence type="ECO:0008006" key="3">
    <source>
        <dbReference type="Google" id="ProtNLM"/>
    </source>
</evidence>
<accession>A0A1M4N4S6</accession>
<dbReference type="SUPFAM" id="SSF53254">
    <property type="entry name" value="Phosphoglycerate mutase-like"/>
    <property type="match status" value="1"/>
</dbReference>
<dbReference type="InterPro" id="IPR013078">
    <property type="entry name" value="His_Pase_superF_clade-1"/>
</dbReference>
<dbReference type="Proteomes" id="UP000184085">
    <property type="component" value="Unassembled WGS sequence"/>
</dbReference>
<name>A0A1M4N4S6_9RHOB</name>
<reference evidence="2" key="1">
    <citation type="submission" date="2016-09" db="EMBL/GenBank/DDBJ databases">
        <authorList>
            <person name="Wibberg D."/>
        </authorList>
    </citation>
    <scope>NUCLEOTIDE SEQUENCE [LARGE SCALE GENOMIC DNA]</scope>
</reference>
<dbReference type="PANTHER" id="PTHR47623:SF1">
    <property type="entry name" value="OS09G0287300 PROTEIN"/>
    <property type="match status" value="1"/>
</dbReference>
<organism evidence="1 2">
    <name type="scientific">Donghicola eburneus</name>
    <dbReference type="NCBI Taxonomy" id="393278"/>
    <lineage>
        <taxon>Bacteria</taxon>
        <taxon>Pseudomonadati</taxon>
        <taxon>Pseudomonadota</taxon>
        <taxon>Alphaproteobacteria</taxon>
        <taxon>Rhodobacterales</taxon>
        <taxon>Roseobacteraceae</taxon>
        <taxon>Donghicola</taxon>
    </lineage>
</organism>
<gene>
    <name evidence="1" type="ORF">KARMA_3176</name>
</gene>
<keyword evidence="2" id="KW-1185">Reference proteome</keyword>
<sequence length="165" mass="18745">MTLRLILTRHAKSSWDDPLQEDHDRVLNERGRTAAPAIGAWLQKQGYLPDEVLCSTAARTRETLDRLGLPQAETEYVQRLYHASSDTMMDVLKRATGRTVMMIGHNPGIADFATRLLSNTPAHPQFTRYPTCATLVAEFPENEWRAVRFHTARAIDFIVPRDLTD</sequence>
<protein>
    <recommendedName>
        <fullName evidence="3">Phosphoglycerate mutase</fullName>
    </recommendedName>
</protein>